<dbReference type="AlphaFoldDB" id="A0A0C9TCQ7"/>
<dbReference type="HOGENOM" id="CLU_132418_0_0_1"/>
<evidence type="ECO:0008006" key="3">
    <source>
        <dbReference type="Google" id="ProtNLM"/>
    </source>
</evidence>
<reference evidence="1 2" key="1">
    <citation type="submission" date="2014-06" db="EMBL/GenBank/DDBJ databases">
        <authorList>
            <consortium name="DOE Joint Genome Institute"/>
            <person name="Kuo A."/>
            <person name="Kohler A."/>
            <person name="Nagy L.G."/>
            <person name="Floudas D."/>
            <person name="Copeland A."/>
            <person name="Barry K.W."/>
            <person name="Cichocki N."/>
            <person name="Veneault-Fourrey C."/>
            <person name="LaButti K."/>
            <person name="Lindquist E.A."/>
            <person name="Lipzen A."/>
            <person name="Lundell T."/>
            <person name="Morin E."/>
            <person name="Murat C."/>
            <person name="Sun H."/>
            <person name="Tunlid A."/>
            <person name="Henrissat B."/>
            <person name="Grigoriev I.V."/>
            <person name="Hibbett D.S."/>
            <person name="Martin F."/>
            <person name="Nordberg H.P."/>
            <person name="Cantor M.N."/>
            <person name="Hua S.X."/>
        </authorList>
    </citation>
    <scope>NUCLEOTIDE SEQUENCE [LARGE SCALE GENOMIC DNA]</scope>
    <source>
        <strain evidence="1 2">ATCC 200175</strain>
    </source>
</reference>
<feature type="non-terminal residue" evidence="1">
    <location>
        <position position="1"/>
    </location>
</feature>
<dbReference type="Proteomes" id="UP000053647">
    <property type="component" value="Unassembled WGS sequence"/>
</dbReference>
<keyword evidence="2" id="KW-1185">Reference proteome</keyword>
<sequence length="150" mass="17331">KSQSDGNNWMVSEDWEGAQGIINDLLTVDTHEPDETIAKLHKWFRDEPLLLEVIQAISNSNQSATVKDKRWAQHCAKFFFINDGKLWRMANDTTTRPHSRLECVPKTEVIELTRIEHASKGHWGRDLIKLQLMDHIYSPRLNRSITAAIL</sequence>
<protein>
    <recommendedName>
        <fullName evidence="3">Integrase zinc-binding domain-containing protein</fullName>
    </recommendedName>
</protein>
<reference evidence="2" key="2">
    <citation type="submission" date="2015-01" db="EMBL/GenBank/DDBJ databases">
        <title>Evolutionary Origins and Diversification of the Mycorrhizal Mutualists.</title>
        <authorList>
            <consortium name="DOE Joint Genome Institute"/>
            <consortium name="Mycorrhizal Genomics Consortium"/>
            <person name="Kohler A."/>
            <person name="Kuo A."/>
            <person name="Nagy L.G."/>
            <person name="Floudas D."/>
            <person name="Copeland A."/>
            <person name="Barry K.W."/>
            <person name="Cichocki N."/>
            <person name="Veneault-Fourrey C."/>
            <person name="LaButti K."/>
            <person name="Lindquist E.A."/>
            <person name="Lipzen A."/>
            <person name="Lundell T."/>
            <person name="Morin E."/>
            <person name="Murat C."/>
            <person name="Riley R."/>
            <person name="Ohm R."/>
            <person name="Sun H."/>
            <person name="Tunlid A."/>
            <person name="Henrissat B."/>
            <person name="Grigoriev I.V."/>
            <person name="Hibbett D.S."/>
            <person name="Martin F."/>
        </authorList>
    </citation>
    <scope>NUCLEOTIDE SEQUENCE [LARGE SCALE GENOMIC DNA]</scope>
    <source>
        <strain evidence="2">ATCC 200175</strain>
    </source>
</reference>
<evidence type="ECO:0000313" key="2">
    <source>
        <dbReference type="Proteomes" id="UP000053647"/>
    </source>
</evidence>
<name>A0A0C9TCQ7_PAXIN</name>
<gene>
    <name evidence="1" type="ORF">PAXINDRAFT_57402</name>
</gene>
<dbReference type="EMBL" id="KN819554">
    <property type="protein sequence ID" value="KIJ08793.1"/>
    <property type="molecule type" value="Genomic_DNA"/>
</dbReference>
<evidence type="ECO:0000313" key="1">
    <source>
        <dbReference type="EMBL" id="KIJ08793.1"/>
    </source>
</evidence>
<accession>A0A0C9TCQ7</accession>
<organism evidence="1 2">
    <name type="scientific">Paxillus involutus ATCC 200175</name>
    <dbReference type="NCBI Taxonomy" id="664439"/>
    <lineage>
        <taxon>Eukaryota</taxon>
        <taxon>Fungi</taxon>
        <taxon>Dikarya</taxon>
        <taxon>Basidiomycota</taxon>
        <taxon>Agaricomycotina</taxon>
        <taxon>Agaricomycetes</taxon>
        <taxon>Agaricomycetidae</taxon>
        <taxon>Boletales</taxon>
        <taxon>Paxilineae</taxon>
        <taxon>Paxillaceae</taxon>
        <taxon>Paxillus</taxon>
    </lineage>
</organism>
<dbReference type="OrthoDB" id="3234307at2759"/>
<proteinExistence type="predicted"/>
<feature type="non-terminal residue" evidence="1">
    <location>
        <position position="150"/>
    </location>
</feature>